<dbReference type="PANTHER" id="PTHR42990:SF1">
    <property type="entry name" value="AAA+ ATPASE DOMAIN-CONTAINING PROTEIN"/>
    <property type="match status" value="1"/>
</dbReference>
<name>X1IA56_9ZZZZ</name>
<proteinExistence type="predicted"/>
<protein>
    <recommendedName>
        <fullName evidence="2">AAA domain-containing protein</fullName>
    </recommendedName>
</protein>
<comment type="caution">
    <text evidence="1">The sequence shown here is derived from an EMBL/GenBank/DDBJ whole genome shotgun (WGS) entry which is preliminary data.</text>
</comment>
<dbReference type="PANTHER" id="PTHR42990">
    <property type="entry name" value="ATPASE"/>
    <property type="match status" value="1"/>
</dbReference>
<dbReference type="EMBL" id="BARU01037884">
    <property type="protein sequence ID" value="GAH78572.1"/>
    <property type="molecule type" value="Genomic_DNA"/>
</dbReference>
<organism evidence="1">
    <name type="scientific">marine sediment metagenome</name>
    <dbReference type="NCBI Taxonomy" id="412755"/>
    <lineage>
        <taxon>unclassified sequences</taxon>
        <taxon>metagenomes</taxon>
        <taxon>ecological metagenomes</taxon>
    </lineage>
</organism>
<evidence type="ECO:0000313" key="1">
    <source>
        <dbReference type="EMBL" id="GAH78572.1"/>
    </source>
</evidence>
<evidence type="ECO:0008006" key="2">
    <source>
        <dbReference type="Google" id="ProtNLM"/>
    </source>
</evidence>
<dbReference type="AlphaFoldDB" id="X1IA56"/>
<sequence>MYALTEKPTNKGNLREPFFLSQLSVNHEVTYPEIGDFLIDDKYTFEIGGKNKTTKQIAGTKNAYLVTDDIEYGFDNKIPLWLFGFLY</sequence>
<accession>X1IA56</accession>
<gene>
    <name evidence="1" type="ORF">S03H2_58957</name>
</gene>
<reference evidence="1" key="1">
    <citation type="journal article" date="2014" name="Front. Microbiol.">
        <title>High frequency of phylogenetically diverse reductive dehalogenase-homologous genes in deep subseafloor sedimentary metagenomes.</title>
        <authorList>
            <person name="Kawai M."/>
            <person name="Futagami T."/>
            <person name="Toyoda A."/>
            <person name="Takaki Y."/>
            <person name="Nishi S."/>
            <person name="Hori S."/>
            <person name="Arai W."/>
            <person name="Tsubouchi T."/>
            <person name="Morono Y."/>
            <person name="Uchiyama I."/>
            <person name="Ito T."/>
            <person name="Fujiyama A."/>
            <person name="Inagaki F."/>
            <person name="Takami H."/>
        </authorList>
    </citation>
    <scope>NUCLEOTIDE SEQUENCE</scope>
    <source>
        <strain evidence="1">Expedition CK06-06</strain>
    </source>
</reference>